<comment type="similarity">
    <text evidence="9">Belongs to the 'phage' integrase family. XerC subfamily.</text>
</comment>
<name>A0A3M2JKL7_9CELL</name>
<reference evidence="12 13" key="1">
    <citation type="submission" date="2018-10" db="EMBL/GenBank/DDBJ databases">
        <title>Isolation, diversity and antifungal activity of actinobacteria from wheat.</title>
        <authorList>
            <person name="Han C."/>
        </authorList>
    </citation>
    <scope>NUCLEOTIDE SEQUENCE [LARGE SCALE GENOMIC DNA]</scope>
    <source>
        <strain evidence="12 13">NEAU-YY56</strain>
    </source>
</reference>
<evidence type="ECO:0000256" key="5">
    <source>
        <dbReference type="ARBA" id="ARBA00022908"/>
    </source>
</evidence>
<feature type="active site" evidence="9">
    <location>
        <position position="186"/>
    </location>
</feature>
<dbReference type="GO" id="GO:0006313">
    <property type="term" value="P:DNA transposition"/>
    <property type="evidence" value="ECO:0007669"/>
    <property type="project" value="UniProtKB-UniRule"/>
</dbReference>
<comment type="subcellular location">
    <subcellularLocation>
        <location evidence="1 9">Cytoplasm</location>
    </subcellularLocation>
</comment>
<evidence type="ECO:0000256" key="2">
    <source>
        <dbReference type="ARBA" id="ARBA00022490"/>
    </source>
</evidence>
<dbReference type="InterPro" id="IPR011010">
    <property type="entry name" value="DNA_brk_join_enz"/>
</dbReference>
<evidence type="ECO:0000256" key="6">
    <source>
        <dbReference type="ARBA" id="ARBA00023125"/>
    </source>
</evidence>
<evidence type="ECO:0000259" key="11">
    <source>
        <dbReference type="PROSITE" id="PS51900"/>
    </source>
</evidence>
<proteinExistence type="inferred from homology"/>
<keyword evidence="2 9" id="KW-0963">Cytoplasm</keyword>
<keyword evidence="7 9" id="KW-0233">DNA recombination</keyword>
<dbReference type="Pfam" id="PF00589">
    <property type="entry name" value="Phage_integrase"/>
    <property type="match status" value="1"/>
</dbReference>
<dbReference type="GO" id="GO:0051301">
    <property type="term" value="P:cell division"/>
    <property type="evidence" value="ECO:0007669"/>
    <property type="project" value="UniProtKB-KW"/>
</dbReference>
<evidence type="ECO:0000256" key="9">
    <source>
        <dbReference type="HAMAP-Rule" id="MF_01808"/>
    </source>
</evidence>
<dbReference type="AlphaFoldDB" id="A0A3M2JKL7"/>
<feature type="active site" description="O-(3'-phospho-DNA)-tyrosine intermediate" evidence="9">
    <location>
        <position position="291"/>
    </location>
</feature>
<feature type="active site" evidence="9">
    <location>
        <position position="259"/>
    </location>
</feature>
<keyword evidence="5 9" id="KW-0229">DNA integration</keyword>
<feature type="domain" description="Tyr recombinase" evidence="10">
    <location>
        <begin position="118"/>
        <end position="304"/>
    </location>
</feature>
<dbReference type="InterPro" id="IPR013762">
    <property type="entry name" value="Integrase-like_cat_sf"/>
</dbReference>
<dbReference type="GO" id="GO:0007059">
    <property type="term" value="P:chromosome segregation"/>
    <property type="evidence" value="ECO:0007669"/>
    <property type="project" value="UniProtKB-UniRule"/>
</dbReference>
<dbReference type="HAMAP" id="MF_01808">
    <property type="entry name" value="Recomb_XerC_XerD"/>
    <property type="match status" value="1"/>
</dbReference>
<feature type="domain" description="Core-binding (CB)" evidence="11">
    <location>
        <begin position="11"/>
        <end position="97"/>
    </location>
</feature>
<dbReference type="InterPro" id="IPR010998">
    <property type="entry name" value="Integrase_recombinase_N"/>
</dbReference>
<accession>A0A3M2JKL7</accession>
<evidence type="ECO:0000259" key="10">
    <source>
        <dbReference type="PROSITE" id="PS51898"/>
    </source>
</evidence>
<dbReference type="GO" id="GO:0009037">
    <property type="term" value="F:tyrosine-based site-specific recombinase activity"/>
    <property type="evidence" value="ECO:0007669"/>
    <property type="project" value="UniProtKB-UniRule"/>
</dbReference>
<dbReference type="Gene3D" id="1.10.150.130">
    <property type="match status" value="1"/>
</dbReference>
<comment type="caution">
    <text evidence="12">The sequence shown here is derived from an EMBL/GenBank/DDBJ whole genome shotgun (WGS) entry which is preliminary data.</text>
</comment>
<dbReference type="RefSeq" id="WP_122148805.1">
    <property type="nucleotide sequence ID" value="NZ_RFFI01000030.1"/>
</dbReference>
<dbReference type="PROSITE" id="PS51900">
    <property type="entry name" value="CB"/>
    <property type="match status" value="1"/>
</dbReference>
<evidence type="ECO:0000256" key="8">
    <source>
        <dbReference type="ARBA" id="ARBA00023306"/>
    </source>
</evidence>
<dbReference type="Gene3D" id="1.10.443.10">
    <property type="entry name" value="Intergrase catalytic core"/>
    <property type="match status" value="1"/>
</dbReference>
<keyword evidence="3 9" id="KW-0132">Cell division</keyword>
<sequence length="310" mass="32951">MQTGAEVLTERGTTPVAADFGTHLRAQRGLSENTVRAYLGDLADLEGYARRHGLGGLTDVDIAGLRGWLASMVAADRSRATMARRSAAARTFYAWAARTGRVAQDPALRLAGARPASHLPTVLDQGAAAALLDTARTRADDGDAVHLRDWAALELLYATGVRVGELCGADVDDLDLAERTLRVTGKGDKQRVVPVGEVAVEAVEAWLGRGRPVLATDASGPALLLGRRGARADQRQLRAAVHAVSRLADVDDVAPHALRHSVATHLLEGGSDLRSVQEVLGHASLATTQRYTHVTADRLRASFEQAHPRA</sequence>
<dbReference type="GO" id="GO:0005737">
    <property type="term" value="C:cytoplasm"/>
    <property type="evidence" value="ECO:0007669"/>
    <property type="project" value="UniProtKB-SubCell"/>
</dbReference>
<dbReference type="InterPro" id="IPR002104">
    <property type="entry name" value="Integrase_catalytic"/>
</dbReference>
<dbReference type="Proteomes" id="UP000269289">
    <property type="component" value="Unassembled WGS sequence"/>
</dbReference>
<dbReference type="OrthoDB" id="9801717at2"/>
<evidence type="ECO:0000313" key="13">
    <source>
        <dbReference type="Proteomes" id="UP000269289"/>
    </source>
</evidence>
<dbReference type="SUPFAM" id="SSF56349">
    <property type="entry name" value="DNA breaking-rejoining enzymes"/>
    <property type="match status" value="1"/>
</dbReference>
<dbReference type="EMBL" id="RFFI01000030">
    <property type="protein sequence ID" value="RMI12756.1"/>
    <property type="molecule type" value="Genomic_DNA"/>
</dbReference>
<dbReference type="InterPro" id="IPR023009">
    <property type="entry name" value="Tyrosine_recombinase_XerC/XerD"/>
</dbReference>
<evidence type="ECO:0000256" key="3">
    <source>
        <dbReference type="ARBA" id="ARBA00022618"/>
    </source>
</evidence>
<feature type="active site" evidence="9">
    <location>
        <position position="162"/>
    </location>
</feature>
<evidence type="ECO:0000256" key="7">
    <source>
        <dbReference type="ARBA" id="ARBA00023172"/>
    </source>
</evidence>
<comment type="subunit">
    <text evidence="9">Forms a cyclic heterotetrameric complex composed of two molecules of XerC and two molecules of XerD.</text>
</comment>
<dbReference type="PANTHER" id="PTHR30349:SF77">
    <property type="entry name" value="TYROSINE RECOMBINASE XERC"/>
    <property type="match status" value="1"/>
</dbReference>
<feature type="active site" evidence="9">
    <location>
        <position position="256"/>
    </location>
</feature>
<keyword evidence="13" id="KW-1185">Reference proteome</keyword>
<dbReference type="CDD" id="cd00798">
    <property type="entry name" value="INT_XerDC_C"/>
    <property type="match status" value="1"/>
</dbReference>
<keyword evidence="6 9" id="KW-0238">DNA-binding</keyword>
<dbReference type="InterPro" id="IPR050090">
    <property type="entry name" value="Tyrosine_recombinase_XerCD"/>
</dbReference>
<dbReference type="PANTHER" id="PTHR30349">
    <property type="entry name" value="PHAGE INTEGRASE-RELATED"/>
    <property type="match status" value="1"/>
</dbReference>
<dbReference type="GO" id="GO:0003677">
    <property type="term" value="F:DNA binding"/>
    <property type="evidence" value="ECO:0007669"/>
    <property type="project" value="UniProtKB-UniRule"/>
</dbReference>
<protein>
    <recommendedName>
        <fullName evidence="9">Tyrosine recombinase XerC</fullName>
    </recommendedName>
</protein>
<evidence type="ECO:0000256" key="4">
    <source>
        <dbReference type="ARBA" id="ARBA00022829"/>
    </source>
</evidence>
<keyword evidence="8 9" id="KW-0131">Cell cycle</keyword>
<comment type="function">
    <text evidence="9">Site-specific tyrosine recombinase, which acts by catalyzing the cutting and rejoining of the recombining DNA molecules. The XerC-XerD complex is essential to convert dimers of the bacterial chromosome into monomers to permit their segregation at cell division. It also contributes to the segregational stability of plasmids.</text>
</comment>
<organism evidence="12 13">
    <name type="scientific">Cellulomonas triticagri</name>
    <dbReference type="NCBI Taxonomy" id="2483352"/>
    <lineage>
        <taxon>Bacteria</taxon>
        <taxon>Bacillati</taxon>
        <taxon>Actinomycetota</taxon>
        <taxon>Actinomycetes</taxon>
        <taxon>Micrococcales</taxon>
        <taxon>Cellulomonadaceae</taxon>
        <taxon>Cellulomonas</taxon>
    </lineage>
</organism>
<dbReference type="Pfam" id="PF02899">
    <property type="entry name" value="Phage_int_SAM_1"/>
    <property type="match status" value="1"/>
</dbReference>
<evidence type="ECO:0000313" key="12">
    <source>
        <dbReference type="EMBL" id="RMI12756.1"/>
    </source>
</evidence>
<evidence type="ECO:0000256" key="1">
    <source>
        <dbReference type="ARBA" id="ARBA00004496"/>
    </source>
</evidence>
<feature type="active site" evidence="9">
    <location>
        <position position="282"/>
    </location>
</feature>
<dbReference type="PROSITE" id="PS51898">
    <property type="entry name" value="TYR_RECOMBINASE"/>
    <property type="match status" value="1"/>
</dbReference>
<keyword evidence="4 9" id="KW-0159">Chromosome partition</keyword>
<dbReference type="InterPro" id="IPR004107">
    <property type="entry name" value="Integrase_SAM-like_N"/>
</dbReference>
<dbReference type="InterPro" id="IPR044068">
    <property type="entry name" value="CB"/>
</dbReference>
<gene>
    <name evidence="9" type="primary">xerC</name>
    <name evidence="12" type="ORF">EBM89_07395</name>
</gene>